<feature type="transmembrane region" description="Helical" evidence="8">
    <location>
        <begin position="136"/>
        <end position="153"/>
    </location>
</feature>
<feature type="region of interest" description="Disordered" evidence="7">
    <location>
        <begin position="420"/>
        <end position="447"/>
    </location>
</feature>
<dbReference type="PANTHER" id="PTHR30347:SF1">
    <property type="entry name" value="MECHANOSENSITIVE CHANNEL MSCK"/>
    <property type="match status" value="1"/>
</dbReference>
<keyword evidence="5 8" id="KW-1133">Transmembrane helix</keyword>
<dbReference type="Gene3D" id="2.30.30.60">
    <property type="match status" value="1"/>
</dbReference>
<protein>
    <submittedName>
        <fullName evidence="11">Mechanosensitive ion channel protein</fullName>
    </submittedName>
</protein>
<comment type="caution">
    <text evidence="11">The sequence shown here is derived from an EMBL/GenBank/DDBJ whole genome shotgun (WGS) entry which is preliminary data.</text>
</comment>
<evidence type="ECO:0000256" key="7">
    <source>
        <dbReference type="SAM" id="MobiDB-lite"/>
    </source>
</evidence>
<dbReference type="Proteomes" id="UP000221168">
    <property type="component" value="Unassembled WGS sequence"/>
</dbReference>
<comment type="subcellular location">
    <subcellularLocation>
        <location evidence="1">Cell membrane</location>
        <topology evidence="1">Multi-pass membrane protein</topology>
    </subcellularLocation>
</comment>
<dbReference type="Pfam" id="PF00924">
    <property type="entry name" value="MS_channel_2nd"/>
    <property type="match status" value="1"/>
</dbReference>
<dbReference type="Pfam" id="PF21082">
    <property type="entry name" value="MS_channel_3rd"/>
    <property type="match status" value="1"/>
</dbReference>
<evidence type="ECO:0000256" key="4">
    <source>
        <dbReference type="ARBA" id="ARBA00022692"/>
    </source>
</evidence>
<dbReference type="PANTHER" id="PTHR30347">
    <property type="entry name" value="POTASSIUM CHANNEL RELATED"/>
    <property type="match status" value="1"/>
</dbReference>
<sequence>MGAIMDYLDTLRGWVEPWVSTVLEWMREPAFYGQIGIVLAALLLARIAAPIIVRKTPGLKDEPVEGRFLYIRRLLFQGRDLVRPFLAVALLGAGIQAADGALGSSWLIRAAQSLSLAFLLYSAIQRFIANPLLRSAGTWVGVPAAVLWAFGWLDDTLLWLDSVAIAVGNIRLSALFLIKGAIAGAFFFWLGRHSNDYGQKVINRQESIDPPTRELFSKLFEIALFALIVILLMQVLGLDLTALAIFGGALGVGLGFGLQQIASNFISGIILLLERSMGAGDYIELDDGRAGILSKINMRSSVLKTFDGKEIMVPNEKFITTRFINWTRDDPSQRFEVGFFVPYGTDLARVRDVVDAAVASDPRVLTDPEPPQTEIRRFGEYRIAFAVTFWVRGLDDGPNRFSSDISFLIWQALGAADIPMSAKPMGPRPGAGGGEDEDRDDRREKAG</sequence>
<dbReference type="GO" id="GO:0005886">
    <property type="term" value="C:plasma membrane"/>
    <property type="evidence" value="ECO:0007669"/>
    <property type="project" value="UniProtKB-SubCell"/>
</dbReference>
<dbReference type="AlphaFoldDB" id="A0A2G1QSL6"/>
<dbReference type="InterPro" id="IPR052702">
    <property type="entry name" value="MscS-like_channel"/>
</dbReference>
<keyword evidence="12" id="KW-1185">Reference proteome</keyword>
<dbReference type="GO" id="GO:0008381">
    <property type="term" value="F:mechanosensitive monoatomic ion channel activity"/>
    <property type="evidence" value="ECO:0007669"/>
    <property type="project" value="UniProtKB-ARBA"/>
</dbReference>
<dbReference type="InterPro" id="IPR049278">
    <property type="entry name" value="MS_channel_C"/>
</dbReference>
<proteinExistence type="inferred from homology"/>
<evidence type="ECO:0000256" key="2">
    <source>
        <dbReference type="ARBA" id="ARBA00008017"/>
    </source>
</evidence>
<feature type="domain" description="Mechanosensitive ion channel MscS C-terminal" evidence="10">
    <location>
        <begin position="339"/>
        <end position="419"/>
    </location>
</feature>
<dbReference type="InterPro" id="IPR006685">
    <property type="entry name" value="MscS_channel_2nd"/>
</dbReference>
<keyword evidence="4 8" id="KW-0812">Transmembrane</keyword>
<organism evidence="11 12">
    <name type="scientific">Zhengella mangrovi</name>
    <dbReference type="NCBI Taxonomy" id="1982044"/>
    <lineage>
        <taxon>Bacteria</taxon>
        <taxon>Pseudomonadati</taxon>
        <taxon>Pseudomonadota</taxon>
        <taxon>Alphaproteobacteria</taxon>
        <taxon>Hyphomicrobiales</taxon>
        <taxon>Notoacmeibacteraceae</taxon>
        <taxon>Zhengella</taxon>
    </lineage>
</organism>
<reference evidence="11 12" key="1">
    <citation type="submission" date="2017-10" db="EMBL/GenBank/DDBJ databases">
        <title>Sedimentibacterium mangrovi gen. nov., sp. nov., a novel member of family Phyllobacteriacea isolated from mangrove sediment.</title>
        <authorList>
            <person name="Liao H."/>
            <person name="Tian Y."/>
        </authorList>
    </citation>
    <scope>NUCLEOTIDE SEQUENCE [LARGE SCALE GENOMIC DNA]</scope>
    <source>
        <strain evidence="11 12">X9-2-2</strain>
    </source>
</reference>
<dbReference type="InterPro" id="IPR011014">
    <property type="entry name" value="MscS_channel_TM-2"/>
</dbReference>
<evidence type="ECO:0000259" key="9">
    <source>
        <dbReference type="Pfam" id="PF00924"/>
    </source>
</evidence>
<feature type="transmembrane region" description="Helical" evidence="8">
    <location>
        <begin position="252"/>
        <end position="273"/>
    </location>
</feature>
<evidence type="ECO:0000313" key="11">
    <source>
        <dbReference type="EMBL" id="PHP68469.1"/>
    </source>
</evidence>
<gene>
    <name evidence="11" type="ORF">CSC94_00205</name>
</gene>
<dbReference type="Gene3D" id="3.30.70.100">
    <property type="match status" value="1"/>
</dbReference>
<dbReference type="SUPFAM" id="SSF82861">
    <property type="entry name" value="Mechanosensitive channel protein MscS (YggB), transmembrane region"/>
    <property type="match status" value="1"/>
</dbReference>
<feature type="transmembrane region" description="Helical" evidence="8">
    <location>
        <begin position="222"/>
        <end position="246"/>
    </location>
</feature>
<dbReference type="InterPro" id="IPR010920">
    <property type="entry name" value="LSM_dom_sf"/>
</dbReference>
<accession>A0A2G1QSL6</accession>
<evidence type="ECO:0000313" key="12">
    <source>
        <dbReference type="Proteomes" id="UP000221168"/>
    </source>
</evidence>
<feature type="domain" description="Mechanosensitive ion channel MscS" evidence="9">
    <location>
        <begin position="261"/>
        <end position="328"/>
    </location>
</feature>
<feature type="transmembrane region" description="Helical" evidence="8">
    <location>
        <begin position="104"/>
        <end position="124"/>
    </location>
</feature>
<feature type="transmembrane region" description="Helical" evidence="8">
    <location>
        <begin position="31"/>
        <end position="53"/>
    </location>
</feature>
<feature type="transmembrane region" description="Helical" evidence="8">
    <location>
        <begin position="81"/>
        <end position="98"/>
    </location>
</feature>
<evidence type="ECO:0000256" key="5">
    <source>
        <dbReference type="ARBA" id="ARBA00022989"/>
    </source>
</evidence>
<keyword evidence="3" id="KW-1003">Cell membrane</keyword>
<comment type="similarity">
    <text evidence="2">Belongs to the MscS (TC 1.A.23) family.</text>
</comment>
<evidence type="ECO:0000259" key="10">
    <source>
        <dbReference type="Pfam" id="PF21082"/>
    </source>
</evidence>
<evidence type="ECO:0000256" key="1">
    <source>
        <dbReference type="ARBA" id="ARBA00004651"/>
    </source>
</evidence>
<keyword evidence="6 8" id="KW-0472">Membrane</keyword>
<dbReference type="OrthoDB" id="9799209at2"/>
<dbReference type="InterPro" id="IPR023408">
    <property type="entry name" value="MscS_beta-dom_sf"/>
</dbReference>
<feature type="transmembrane region" description="Helical" evidence="8">
    <location>
        <begin position="173"/>
        <end position="190"/>
    </location>
</feature>
<name>A0A2G1QSL6_9HYPH</name>
<dbReference type="SUPFAM" id="SSF82689">
    <property type="entry name" value="Mechanosensitive channel protein MscS (YggB), C-terminal domain"/>
    <property type="match status" value="1"/>
</dbReference>
<evidence type="ECO:0000256" key="6">
    <source>
        <dbReference type="ARBA" id="ARBA00023136"/>
    </source>
</evidence>
<dbReference type="EMBL" id="PDVP01000001">
    <property type="protein sequence ID" value="PHP68469.1"/>
    <property type="molecule type" value="Genomic_DNA"/>
</dbReference>
<dbReference type="InterPro" id="IPR011066">
    <property type="entry name" value="MscS_channel_C_sf"/>
</dbReference>
<dbReference type="Gene3D" id="1.10.287.1260">
    <property type="match status" value="1"/>
</dbReference>
<evidence type="ECO:0000256" key="3">
    <source>
        <dbReference type="ARBA" id="ARBA00022475"/>
    </source>
</evidence>
<evidence type="ECO:0000256" key="8">
    <source>
        <dbReference type="SAM" id="Phobius"/>
    </source>
</evidence>
<dbReference type="SUPFAM" id="SSF50182">
    <property type="entry name" value="Sm-like ribonucleoproteins"/>
    <property type="match status" value="1"/>
</dbReference>